<sequence length="256" mass="28526">MVKYNYIPPEYKTPSNMSPTTSSKASLLQRSVSNPFKEPHIPYRDAGAAGKYIFGQPPSWTYKPLPPIPSEAVEDTPSKPLVSKPREADCDAVSEKTETSVQEGQFVEIKKQDYSFSKDLKTLRNISMYSPNPTSTDPKPSCLQPLPVSMPRRISFGNTPVPDRSHATREPSKSISSTSSKTSELHRTLSEYVASKSTANSILDQFVPAEKMKSISDLDKEEEEVRMKKKYEETAKKGISGVMRWTEAKINGTKQG</sequence>
<gene>
    <name evidence="2" type="ORF">SLS59_005693</name>
</gene>
<feature type="region of interest" description="Disordered" evidence="1">
    <location>
        <begin position="155"/>
        <end position="184"/>
    </location>
</feature>
<proteinExistence type="predicted"/>
<dbReference type="Proteomes" id="UP001521222">
    <property type="component" value="Unassembled WGS sequence"/>
</dbReference>
<evidence type="ECO:0000256" key="1">
    <source>
        <dbReference type="SAM" id="MobiDB-lite"/>
    </source>
</evidence>
<feature type="compositionally biased region" description="Low complexity" evidence="1">
    <location>
        <begin position="173"/>
        <end position="182"/>
    </location>
</feature>
<keyword evidence="3" id="KW-1185">Reference proteome</keyword>
<evidence type="ECO:0000313" key="2">
    <source>
        <dbReference type="EMBL" id="KAL1601025.1"/>
    </source>
</evidence>
<feature type="compositionally biased region" description="Basic and acidic residues" evidence="1">
    <location>
        <begin position="163"/>
        <end position="172"/>
    </location>
</feature>
<feature type="region of interest" description="Disordered" evidence="1">
    <location>
        <begin position="65"/>
        <end position="102"/>
    </location>
</feature>
<evidence type="ECO:0000313" key="3">
    <source>
        <dbReference type="Proteomes" id="UP001521222"/>
    </source>
</evidence>
<accession>A0ABR3R9C9</accession>
<comment type="caution">
    <text evidence="2">The sequence shown here is derived from an EMBL/GenBank/DDBJ whole genome shotgun (WGS) entry which is preliminary data.</text>
</comment>
<feature type="compositionally biased region" description="Basic and acidic residues" evidence="1">
    <location>
        <begin position="84"/>
        <end position="98"/>
    </location>
</feature>
<organism evidence="2 3">
    <name type="scientific">Nothophoma quercina</name>
    <dbReference type="NCBI Taxonomy" id="749835"/>
    <lineage>
        <taxon>Eukaryota</taxon>
        <taxon>Fungi</taxon>
        <taxon>Dikarya</taxon>
        <taxon>Ascomycota</taxon>
        <taxon>Pezizomycotina</taxon>
        <taxon>Dothideomycetes</taxon>
        <taxon>Pleosporomycetidae</taxon>
        <taxon>Pleosporales</taxon>
        <taxon>Pleosporineae</taxon>
        <taxon>Didymellaceae</taxon>
        <taxon>Nothophoma</taxon>
    </lineage>
</organism>
<protein>
    <submittedName>
        <fullName evidence="2">Uncharacterized protein</fullName>
    </submittedName>
</protein>
<name>A0ABR3R9C9_9PLEO</name>
<reference evidence="2 3" key="1">
    <citation type="submission" date="2024-02" db="EMBL/GenBank/DDBJ databases">
        <title>De novo assembly and annotation of 12 fungi associated with fruit tree decline syndrome in Ontario, Canada.</title>
        <authorList>
            <person name="Sulman M."/>
            <person name="Ellouze W."/>
            <person name="Ilyukhin E."/>
        </authorList>
    </citation>
    <scope>NUCLEOTIDE SEQUENCE [LARGE SCALE GENOMIC DNA]</scope>
    <source>
        <strain evidence="2 3">M97-236</strain>
    </source>
</reference>
<dbReference type="EMBL" id="JAKIXB020000017">
    <property type="protein sequence ID" value="KAL1601025.1"/>
    <property type="molecule type" value="Genomic_DNA"/>
</dbReference>